<comment type="caution">
    <text evidence="2">The sequence shown here is derived from an EMBL/GenBank/DDBJ whole genome shotgun (WGS) entry which is preliminary data.</text>
</comment>
<gene>
    <name evidence="2" type="ORF">QQS21_000426</name>
</gene>
<evidence type="ECO:0000313" key="2">
    <source>
        <dbReference type="EMBL" id="KAK2616603.1"/>
    </source>
</evidence>
<dbReference type="Proteomes" id="UP001251528">
    <property type="component" value="Unassembled WGS sequence"/>
</dbReference>
<organism evidence="2 3">
    <name type="scientific">Conoideocrella luteorostrata</name>
    <dbReference type="NCBI Taxonomy" id="1105319"/>
    <lineage>
        <taxon>Eukaryota</taxon>
        <taxon>Fungi</taxon>
        <taxon>Dikarya</taxon>
        <taxon>Ascomycota</taxon>
        <taxon>Pezizomycotina</taxon>
        <taxon>Sordariomycetes</taxon>
        <taxon>Hypocreomycetidae</taxon>
        <taxon>Hypocreales</taxon>
        <taxon>Clavicipitaceae</taxon>
        <taxon>Conoideocrella</taxon>
    </lineage>
</organism>
<name>A0AAJ0CYV1_9HYPO</name>
<protein>
    <submittedName>
        <fullName evidence="2">Uncharacterized protein</fullName>
    </submittedName>
</protein>
<evidence type="ECO:0000313" key="3">
    <source>
        <dbReference type="Proteomes" id="UP001251528"/>
    </source>
</evidence>
<reference evidence="2" key="1">
    <citation type="submission" date="2023-06" db="EMBL/GenBank/DDBJ databases">
        <title>Conoideocrella luteorostrata (Hypocreales: Clavicipitaceae), a potential biocontrol fungus for elongate hemlock scale in United States Christmas tree production areas.</title>
        <authorList>
            <person name="Barrett H."/>
            <person name="Lovett B."/>
            <person name="Macias A.M."/>
            <person name="Stajich J.E."/>
            <person name="Kasson M.T."/>
        </authorList>
    </citation>
    <scope>NUCLEOTIDE SEQUENCE</scope>
    <source>
        <strain evidence="2">ARSEF 14590</strain>
    </source>
</reference>
<feature type="region of interest" description="Disordered" evidence="1">
    <location>
        <begin position="78"/>
        <end position="106"/>
    </location>
</feature>
<keyword evidence="3" id="KW-1185">Reference proteome</keyword>
<feature type="region of interest" description="Disordered" evidence="1">
    <location>
        <begin position="1"/>
        <end position="59"/>
    </location>
</feature>
<feature type="compositionally biased region" description="Basic and acidic residues" evidence="1">
    <location>
        <begin position="32"/>
        <end position="44"/>
    </location>
</feature>
<accession>A0AAJ0CYV1</accession>
<sequence length="262" mass="28592">MIKESVASTGHYSDDKQPDLQFFKPETSLENDGPRGGELRRRDNATASTARQSFKRSLAEAQRRNSVLFNSVDSKAGAKHMLDRRAPSPAKCPGDTSAEIQPPSIGLPDSPGKTFHPNELGHYTIASWALRAEILGVTPSKCKKTDKFSCWQSTGSKAFASEPCLHANYKDFCGGVPNTDGKQTLSYSTKYDEGTPDEVKFSVSYDGTSTNYGERECEESMYRIINSCDGNDPNNPMDWKFGGEWVRAIATGGFTDGCGGSD</sequence>
<dbReference type="EMBL" id="JASWJB010000004">
    <property type="protein sequence ID" value="KAK2616603.1"/>
    <property type="molecule type" value="Genomic_DNA"/>
</dbReference>
<feature type="compositionally biased region" description="Polar residues" evidence="1">
    <location>
        <begin position="1"/>
        <end position="11"/>
    </location>
</feature>
<evidence type="ECO:0000256" key="1">
    <source>
        <dbReference type="SAM" id="MobiDB-lite"/>
    </source>
</evidence>
<dbReference type="Pfam" id="PF18647">
    <property type="entry name" value="Fungal_lectin_2"/>
    <property type="match status" value="1"/>
</dbReference>
<dbReference type="AlphaFoldDB" id="A0AAJ0CYV1"/>
<proteinExistence type="predicted"/>